<evidence type="ECO:0000313" key="2">
    <source>
        <dbReference type="EMBL" id="XDQ32021.1"/>
    </source>
</evidence>
<dbReference type="Pfam" id="PF05270">
    <property type="entry name" value="AbfB"/>
    <property type="match status" value="1"/>
</dbReference>
<dbReference type="RefSeq" id="WP_369166513.1">
    <property type="nucleotide sequence ID" value="NZ_CP163439.1"/>
</dbReference>
<dbReference type="GO" id="GO:0046373">
    <property type="term" value="P:L-arabinose metabolic process"/>
    <property type="evidence" value="ECO:0007669"/>
    <property type="project" value="InterPro"/>
</dbReference>
<dbReference type="InterPro" id="IPR036195">
    <property type="entry name" value="AbfB_ABD_sf"/>
</dbReference>
<dbReference type="Gene3D" id="2.80.10.50">
    <property type="match status" value="1"/>
</dbReference>
<dbReference type="SUPFAM" id="SSF110221">
    <property type="entry name" value="AbfB domain"/>
    <property type="match status" value="1"/>
</dbReference>
<dbReference type="AlphaFoldDB" id="A0AB39PPF4"/>
<dbReference type="GO" id="GO:0046556">
    <property type="term" value="F:alpha-L-arabinofuranosidase activity"/>
    <property type="evidence" value="ECO:0007669"/>
    <property type="project" value="InterPro"/>
</dbReference>
<evidence type="ECO:0000259" key="1">
    <source>
        <dbReference type="Pfam" id="PF05270"/>
    </source>
</evidence>
<protein>
    <submittedName>
        <fullName evidence="2">AbfB domain-containing protein</fullName>
    </submittedName>
</protein>
<proteinExistence type="predicted"/>
<gene>
    <name evidence="2" type="ORF">AB5J49_00885</name>
</gene>
<reference evidence="2" key="1">
    <citation type="submission" date="2024-07" db="EMBL/GenBank/DDBJ databases">
        <authorList>
            <person name="Yu S.T."/>
        </authorList>
    </citation>
    <scope>NUCLEOTIDE SEQUENCE</scope>
    <source>
        <strain evidence="2">R28</strain>
    </source>
</reference>
<dbReference type="EMBL" id="CP163439">
    <property type="protein sequence ID" value="XDQ32021.1"/>
    <property type="molecule type" value="Genomic_DNA"/>
</dbReference>
<sequence>MPPRRLSLRPLHGFAVEARARLGRRLGRVLPVGERPDPTRYPRHHDHNLRLDAIDGTIAFDQDATFHRTAGLADPAWSSLRSYTFPDRHVLHSDHGLRVDPISMEAERANATFCVGH</sequence>
<dbReference type="InterPro" id="IPR007934">
    <property type="entry name" value="AbfB_ABD"/>
</dbReference>
<feature type="domain" description="Alpha-L-arabinofuranosidase B arabinose-binding" evidence="1">
    <location>
        <begin position="37"/>
        <end position="115"/>
    </location>
</feature>
<accession>A0AB39PPF4</accession>
<organism evidence="2">
    <name type="scientific">Streptomyces sp. R28</name>
    <dbReference type="NCBI Taxonomy" id="3238628"/>
    <lineage>
        <taxon>Bacteria</taxon>
        <taxon>Bacillati</taxon>
        <taxon>Actinomycetota</taxon>
        <taxon>Actinomycetes</taxon>
        <taxon>Kitasatosporales</taxon>
        <taxon>Streptomycetaceae</taxon>
        <taxon>Streptomyces</taxon>
    </lineage>
</organism>
<name>A0AB39PPF4_9ACTN</name>